<gene>
    <name evidence="1" type="primary">64</name>
    <name evidence="1" type="ORF">SEA_YORKONYX_64</name>
</gene>
<evidence type="ECO:0000313" key="2">
    <source>
        <dbReference type="Proteomes" id="UP000515899"/>
    </source>
</evidence>
<evidence type="ECO:0000313" key="1">
    <source>
        <dbReference type="EMBL" id="QNJ58385.1"/>
    </source>
</evidence>
<proteinExistence type="predicted"/>
<reference evidence="1 2" key="1">
    <citation type="submission" date="2020-07" db="EMBL/GenBank/DDBJ databases">
        <authorList>
            <person name="Bortz R.L."/>
            <person name="Albanowski M.L."/>
            <person name="Bains A."/>
            <person name="Bellamkonda B.D."/>
            <person name="Forbes S.A."/>
            <person name="Garner G.K."/>
            <person name="Gay E.L."/>
            <person name="Kasibhatla N.P."/>
            <person name="Pedlow M.R."/>
            <person name="Riley H.L."/>
            <person name="Trexler J."/>
            <person name="Butela K.A."/>
            <person name="Garlena R.A."/>
            <person name="Russell D.A."/>
            <person name="Pope W.H."/>
            <person name="Jacobs-Sera D."/>
            <person name="Hatfull G.F."/>
        </authorList>
    </citation>
    <scope>NUCLEOTIDE SEQUENCE [LARGE SCALE GENOMIC DNA]</scope>
</reference>
<dbReference type="EMBL" id="MT723941">
    <property type="protein sequence ID" value="QNJ58385.1"/>
    <property type="molecule type" value="Genomic_DNA"/>
</dbReference>
<dbReference type="KEGG" id="vg:63026280"/>
<keyword evidence="2" id="KW-1185">Reference proteome</keyword>
<organism evidence="1 2">
    <name type="scientific">Gordonia phage YorkOnyx</name>
    <dbReference type="NCBI Taxonomy" id="2762402"/>
    <lineage>
        <taxon>Viruses</taxon>
        <taxon>Duplodnaviria</taxon>
        <taxon>Heunggongvirae</taxon>
        <taxon>Uroviricota</taxon>
        <taxon>Caudoviricetes</taxon>
        <taxon>Stackebrandtviridae</taxon>
        <taxon>Schenleyvirinae</taxon>
        <taxon>Kroosvirus</taxon>
        <taxon>Kroosvirus yorkonyx</taxon>
    </lineage>
</organism>
<protein>
    <submittedName>
        <fullName evidence="1">Uncharacterized protein</fullName>
    </submittedName>
</protein>
<dbReference type="Proteomes" id="UP000515899">
    <property type="component" value="Segment"/>
</dbReference>
<sequence length="58" mass="6601">MTDWDDPTRTIVEYCERAARRYGSPPQPVIVLSSVYDEAQRRGYDLTGFVHNNAKGTP</sequence>
<dbReference type="RefSeq" id="YP_010001773.1">
    <property type="nucleotide sequence ID" value="NC_053236.1"/>
</dbReference>
<dbReference type="GeneID" id="63026280"/>
<name>A0A7G8LMB3_9CAUD</name>
<accession>A0A7G8LMB3</accession>